<dbReference type="Proteomes" id="UP000031575">
    <property type="component" value="Unassembled WGS sequence"/>
</dbReference>
<reference evidence="2 3" key="1">
    <citation type="journal article" date="2014" name="BMC Genomics">
        <title>Comparative genomics of the major fungal agents of human and animal Sporotrichosis: Sporothrix schenckii and Sporothrix brasiliensis.</title>
        <authorList>
            <person name="Teixeira M.M."/>
            <person name="de Almeida L.G."/>
            <person name="Kubitschek-Barreira P."/>
            <person name="Alves F.L."/>
            <person name="Kioshima E.S."/>
            <person name="Abadio A.K."/>
            <person name="Fernandes L."/>
            <person name="Derengowski L.S."/>
            <person name="Ferreira K.S."/>
            <person name="Souza R.C."/>
            <person name="Ruiz J.C."/>
            <person name="de Andrade N.C."/>
            <person name="Paes H.C."/>
            <person name="Nicola A.M."/>
            <person name="Albuquerque P."/>
            <person name="Gerber A.L."/>
            <person name="Martins V.P."/>
            <person name="Peconick L.D."/>
            <person name="Neto A.V."/>
            <person name="Chaucanez C.B."/>
            <person name="Silva P.A."/>
            <person name="Cunha O.L."/>
            <person name="de Oliveira F.F."/>
            <person name="dos Santos T.C."/>
            <person name="Barros A.L."/>
            <person name="Soares M.A."/>
            <person name="de Oliveira L.M."/>
            <person name="Marini M.M."/>
            <person name="Villalobos-Duno H."/>
            <person name="Cunha M.M."/>
            <person name="de Hoog S."/>
            <person name="da Silveira J.F."/>
            <person name="Henrissat B."/>
            <person name="Nino-Vega G.A."/>
            <person name="Cisalpino P.S."/>
            <person name="Mora-Montes H.M."/>
            <person name="Almeida S.R."/>
            <person name="Stajich J.E."/>
            <person name="Lopes-Bezerra L.M."/>
            <person name="Vasconcelos A.T."/>
            <person name="Felipe M.S."/>
        </authorList>
    </citation>
    <scope>NUCLEOTIDE SEQUENCE [LARGE SCALE GENOMIC DNA]</scope>
    <source>
        <strain evidence="2 3">5110</strain>
    </source>
</reference>
<sequence length="427" mass="48635">MTAARADTESLSWTASQSISRYSGSVFASSIVDTLQSATDEVEGQLTDQDRTDADAKLMSLDNTSAEKLKTKTFIELCRSVRRACNKRHRLVDQHRFSFSSQDDEWGLSWNQTTAIQLASFAQRWARLETYPYTGSEQSKSNLDPSPNNPEFAKIGPSQAGHQALDWYQEKEPTIRSINAALPIQRSRSHSQDGAGLGPLHGSALKERIKNIVQLMKQQCPGEENGGYNHMLYYFMDRCAMTGQNTLPPDPDSGGVGSEDDHWDLQAIVHYRLTVAELAVYGIVDALRLPRPNGETCLQWHRFEWEQAMIQDPRNTVSNVWELEKVQRRLWDYMVARHDFKKTVEPTPEQGPKLTRFHSYIIAAIFEAHLDNEAAENEIMDKVAAILSGHEEYFKHIAQNDKHVQKVWKEFTALETAKPKKRRSILR</sequence>
<accession>A0A0C2FWB1</accession>
<dbReference type="RefSeq" id="XP_040623338.1">
    <property type="nucleotide sequence ID" value="XM_040762242.1"/>
</dbReference>
<gene>
    <name evidence="2" type="ORF">SPBR_03954</name>
</gene>
<organism evidence="2 3">
    <name type="scientific">Sporothrix brasiliensis 5110</name>
    <dbReference type="NCBI Taxonomy" id="1398154"/>
    <lineage>
        <taxon>Eukaryota</taxon>
        <taxon>Fungi</taxon>
        <taxon>Dikarya</taxon>
        <taxon>Ascomycota</taxon>
        <taxon>Pezizomycotina</taxon>
        <taxon>Sordariomycetes</taxon>
        <taxon>Sordariomycetidae</taxon>
        <taxon>Ophiostomatales</taxon>
        <taxon>Ophiostomataceae</taxon>
        <taxon>Sporothrix</taxon>
    </lineage>
</organism>
<evidence type="ECO:0000313" key="2">
    <source>
        <dbReference type="EMBL" id="KIH95328.1"/>
    </source>
</evidence>
<name>A0A0C2FWB1_9PEZI</name>
<dbReference type="HOGENOM" id="CLU_642785_0_0_1"/>
<keyword evidence="3" id="KW-1185">Reference proteome</keyword>
<protein>
    <submittedName>
        <fullName evidence="2">Uncharacterized protein</fullName>
    </submittedName>
</protein>
<feature type="compositionally biased region" description="Polar residues" evidence="1">
    <location>
        <begin position="135"/>
        <end position="146"/>
    </location>
</feature>
<dbReference type="EMBL" id="AWTV01000001">
    <property type="protein sequence ID" value="KIH95328.1"/>
    <property type="molecule type" value="Genomic_DNA"/>
</dbReference>
<proteinExistence type="predicted"/>
<evidence type="ECO:0000313" key="3">
    <source>
        <dbReference type="Proteomes" id="UP000031575"/>
    </source>
</evidence>
<feature type="region of interest" description="Disordered" evidence="1">
    <location>
        <begin position="135"/>
        <end position="157"/>
    </location>
</feature>
<dbReference type="VEuPathDB" id="FungiDB:SPBR_03954"/>
<dbReference type="OrthoDB" id="5242875at2759"/>
<comment type="caution">
    <text evidence="2">The sequence shown here is derived from an EMBL/GenBank/DDBJ whole genome shotgun (WGS) entry which is preliminary data.</text>
</comment>
<evidence type="ECO:0000256" key="1">
    <source>
        <dbReference type="SAM" id="MobiDB-lite"/>
    </source>
</evidence>
<dbReference type="AlphaFoldDB" id="A0A0C2FWB1"/>
<dbReference type="GeneID" id="63677163"/>